<comment type="caution">
    <text evidence="1">The sequence shown here is derived from an EMBL/GenBank/DDBJ whole genome shotgun (WGS) entry which is preliminary data.</text>
</comment>
<dbReference type="Proteomes" id="UP001283361">
    <property type="component" value="Unassembled WGS sequence"/>
</dbReference>
<evidence type="ECO:0000313" key="2">
    <source>
        <dbReference type="Proteomes" id="UP001283361"/>
    </source>
</evidence>
<keyword evidence="2" id="KW-1185">Reference proteome</keyword>
<name>A0AAE0YJ18_9GAST</name>
<dbReference type="EMBL" id="JAWDGP010006075">
    <property type="protein sequence ID" value="KAK3747717.1"/>
    <property type="molecule type" value="Genomic_DNA"/>
</dbReference>
<accession>A0AAE0YJ18</accession>
<sequence length="110" mass="12283">MCSITIPLHAALTDDGSQMTGGETTTHYKETSLLPDIITFYENPSRHGDTNVNSTMGRKPYKAAFTAVVRLITSQLFCRFSRPLGEIVLWSVGRVLETDRVGTKQDFSER</sequence>
<protein>
    <submittedName>
        <fullName evidence="1">Uncharacterized protein</fullName>
    </submittedName>
</protein>
<proteinExistence type="predicted"/>
<reference evidence="1" key="1">
    <citation type="journal article" date="2023" name="G3 (Bethesda)">
        <title>A reference genome for the long-term kleptoplast-retaining sea slug Elysia crispata morphotype clarki.</title>
        <authorList>
            <person name="Eastman K.E."/>
            <person name="Pendleton A.L."/>
            <person name="Shaikh M.A."/>
            <person name="Suttiyut T."/>
            <person name="Ogas R."/>
            <person name="Tomko P."/>
            <person name="Gavelis G."/>
            <person name="Widhalm J.R."/>
            <person name="Wisecaver J.H."/>
        </authorList>
    </citation>
    <scope>NUCLEOTIDE SEQUENCE</scope>
    <source>
        <strain evidence="1">ECLA1</strain>
    </source>
</reference>
<organism evidence="1 2">
    <name type="scientific">Elysia crispata</name>
    <name type="common">lettuce slug</name>
    <dbReference type="NCBI Taxonomy" id="231223"/>
    <lineage>
        <taxon>Eukaryota</taxon>
        <taxon>Metazoa</taxon>
        <taxon>Spiralia</taxon>
        <taxon>Lophotrochozoa</taxon>
        <taxon>Mollusca</taxon>
        <taxon>Gastropoda</taxon>
        <taxon>Heterobranchia</taxon>
        <taxon>Euthyneura</taxon>
        <taxon>Panpulmonata</taxon>
        <taxon>Sacoglossa</taxon>
        <taxon>Placobranchoidea</taxon>
        <taxon>Plakobranchidae</taxon>
        <taxon>Elysia</taxon>
    </lineage>
</organism>
<gene>
    <name evidence="1" type="ORF">RRG08_024864</name>
</gene>
<evidence type="ECO:0000313" key="1">
    <source>
        <dbReference type="EMBL" id="KAK3747717.1"/>
    </source>
</evidence>
<dbReference type="AlphaFoldDB" id="A0AAE0YJ18"/>